<dbReference type="Proteomes" id="UP000233778">
    <property type="component" value="Chromosome"/>
</dbReference>
<dbReference type="STRING" id="104623.Ser39006_02450"/>
<reference evidence="3" key="4">
    <citation type="submission" date="2017-11" db="EMBL/GenBank/DDBJ databases">
        <title>Complete genome sequence of Serratia sp. ATCC 39006.</title>
        <authorList>
            <person name="Hampton H.G."/>
            <person name="Jackson S.A."/>
            <person name="Jauregui R."/>
            <person name="Poulter G.T.M."/>
            <person name="Salmond G.P.C."/>
            <person name="Fineran P.C."/>
        </authorList>
    </citation>
    <scope>NUCLEOTIDE SEQUENCE</scope>
    <source>
        <strain evidence="3">ATCC 39006</strain>
    </source>
</reference>
<reference evidence="2 5" key="3">
    <citation type="submission" date="2017-11" db="EMBL/GenBank/DDBJ databases">
        <title>Complete genome sequence of Serratia sp. ATCC 39006 LacA.</title>
        <authorList>
            <person name="Hampton H.G."/>
            <person name="Jackson S.A."/>
            <person name="Jauregui R."/>
            <person name="Poulter G.T.M."/>
            <person name="Salmond G.P.C."/>
            <person name="Fineran P.C."/>
        </authorList>
    </citation>
    <scope>NUCLEOTIDE SEQUENCE [LARGE SCALE GENOMIC DNA]</scope>
    <source>
        <strain evidence="2 5">ATCC 39006</strain>
    </source>
</reference>
<name>A0A2I5TDA4_SERS3</name>
<reference evidence="3 4" key="1">
    <citation type="journal article" date="2013" name="Genome Announc.">
        <title>Draft genome sequence of Serratia sp. strain ATCC 39006, a model bacterium for analysis of the biosynthesis and regulation of prodigiosin, a carbapenem, and gas vesicles.</title>
        <authorList>
            <person name="Fineran P.C."/>
            <person name="Iglesias Cans M.C."/>
            <person name="Ramsay J.P."/>
            <person name="Wilf N.M."/>
            <person name="Cossyleon D."/>
            <person name="McNeil M.B."/>
            <person name="Williamson N.R."/>
            <person name="Monson R.E."/>
            <person name="Becher S.A."/>
            <person name="Stanton J.A."/>
            <person name="Brugger K."/>
            <person name="Brown S.D."/>
            <person name="Salmond G.P."/>
        </authorList>
    </citation>
    <scope>NUCLEOTIDE SEQUENCE [LARGE SCALE GENOMIC DNA]</scope>
    <source>
        <strain evidence="3">ATCC 39006</strain>
        <strain evidence="4">ATCC 39006 / SC 11482</strain>
    </source>
</reference>
<keyword evidence="1" id="KW-0560">Oxidoreductase</keyword>
<dbReference type="GO" id="GO:0016491">
    <property type="term" value="F:oxidoreductase activity"/>
    <property type="evidence" value="ECO:0007669"/>
    <property type="project" value="UniProtKB-KW"/>
</dbReference>
<evidence type="ECO:0000313" key="2">
    <source>
        <dbReference type="EMBL" id="AUH02548.1"/>
    </source>
</evidence>
<dbReference type="OrthoDB" id="6918598at2"/>
<evidence type="ECO:0000313" key="5">
    <source>
        <dbReference type="Proteomes" id="UP000233778"/>
    </source>
</evidence>
<dbReference type="Gene3D" id="1.20.910.10">
    <property type="entry name" value="Heme oxygenase-like"/>
    <property type="match status" value="1"/>
</dbReference>
<accession>A0A2I5TDA4</accession>
<dbReference type="InterPro" id="IPR016084">
    <property type="entry name" value="Haem_Oase-like_multi-hlx"/>
</dbReference>
<dbReference type="AlphaFoldDB" id="A0A2I5TDA4"/>
<organism evidence="3 4">
    <name type="scientific">Serratia sp. (strain ATCC 39006)</name>
    <name type="common">Prodigiosinella confusarubida</name>
    <dbReference type="NCBI Taxonomy" id="104623"/>
    <lineage>
        <taxon>Bacteria</taxon>
        <taxon>Pseudomonadati</taxon>
        <taxon>Pseudomonadota</taxon>
        <taxon>Gammaproteobacteria</taxon>
        <taxon>Enterobacterales</taxon>
        <taxon>Pectobacteriaceae</taxon>
        <taxon>Prodigiosinella</taxon>
    </lineage>
</organism>
<reference evidence="3" key="2">
    <citation type="submission" date="2013-09" db="EMBL/GenBank/DDBJ databases">
        <authorList>
            <person name="Wang G."/>
            <person name="Yang Y."/>
            <person name="Su Y."/>
        </authorList>
    </citation>
    <scope>NUCLEOTIDE SEQUENCE</scope>
    <source>
        <strain evidence="3">ATCC 39006</strain>
    </source>
</reference>
<keyword evidence="4" id="KW-1185">Reference proteome</keyword>
<evidence type="ECO:0000256" key="1">
    <source>
        <dbReference type="ARBA" id="ARBA00023002"/>
    </source>
</evidence>
<sequence>MIDSSGINENVFYKTFQQEKLPLNTVKDIFQQYYYYIRTFPQILSGLAPRVDDELIRLKICRTVVSELGDGKGEPHYIMFEKSLEGIGVKLDDYQKAHYIPEAENLVNGLRRLFLSESPNYAIGAHYVIEEFGFPMIANLYEGFRLYDGWKHEDFNYFYLHILIECNHVDWIQDALFAAATDETACEEIISGAEQVLAILNDFWHGLNQLALKMAA</sequence>
<dbReference type="PANTHER" id="PTHR40279:SF3">
    <property type="entry name" value="4-AMINOBENZOATE SYNTHASE"/>
    <property type="match status" value="1"/>
</dbReference>
<dbReference type="Pfam" id="PF14518">
    <property type="entry name" value="Haem_oxygenas_2"/>
    <property type="match status" value="1"/>
</dbReference>
<dbReference type="Proteomes" id="UP000017700">
    <property type="component" value="Chromosome"/>
</dbReference>
<gene>
    <name evidence="2" type="ORF">CWC46_15160</name>
    <name evidence="3" type="ORF">Ser39006_015165</name>
</gene>
<dbReference type="EMBL" id="CP025084">
    <property type="protein sequence ID" value="AUH06864.1"/>
    <property type="molecule type" value="Genomic_DNA"/>
</dbReference>
<proteinExistence type="predicted"/>
<dbReference type="EMBL" id="CP025085">
    <property type="protein sequence ID" value="AUH02548.1"/>
    <property type="molecule type" value="Genomic_DNA"/>
</dbReference>
<dbReference type="KEGG" id="serq:CWC46_15160"/>
<evidence type="ECO:0000313" key="4">
    <source>
        <dbReference type="Proteomes" id="UP000017700"/>
    </source>
</evidence>
<dbReference type="KEGG" id="sera:Ser39006_015165"/>
<dbReference type="SUPFAM" id="SSF48613">
    <property type="entry name" value="Heme oxygenase-like"/>
    <property type="match status" value="1"/>
</dbReference>
<protein>
    <submittedName>
        <fullName evidence="3">Iron-containing redox enzyme family protein</fullName>
    </submittedName>
</protein>
<dbReference type="PANTHER" id="PTHR40279">
    <property type="entry name" value="PQQC-LIKE PROTEIN"/>
    <property type="match status" value="1"/>
</dbReference>
<evidence type="ECO:0000313" key="3">
    <source>
        <dbReference type="EMBL" id="AUH06864.1"/>
    </source>
</evidence>
<dbReference type="InterPro" id="IPR039068">
    <property type="entry name" value="PqqC-like"/>
</dbReference>
<dbReference type="SMART" id="SM01236">
    <property type="entry name" value="Haem_oxygenase_2"/>
    <property type="match status" value="1"/>
</dbReference>